<reference evidence="2 3" key="1">
    <citation type="submission" date="2020-08" db="EMBL/GenBank/DDBJ databases">
        <title>The Agave Microbiome: Exploring the role of microbial communities in plant adaptations to desert environments.</title>
        <authorList>
            <person name="Partida-Martinez L.P."/>
        </authorList>
    </citation>
    <scope>NUCLEOTIDE SEQUENCE [LARGE SCALE GENOMIC DNA]</scope>
    <source>
        <strain evidence="2 3">AT3.2</strain>
    </source>
</reference>
<dbReference type="Pfam" id="PF09604">
    <property type="entry name" value="Potass_KdpF"/>
    <property type="match status" value="1"/>
</dbReference>
<keyword evidence="1" id="KW-0812">Transmembrane</keyword>
<keyword evidence="1" id="KW-0472">Membrane</keyword>
<dbReference type="GO" id="GO:0008556">
    <property type="term" value="F:P-type potassium transmembrane transporter activity"/>
    <property type="evidence" value="ECO:0007669"/>
    <property type="project" value="InterPro"/>
</dbReference>
<evidence type="ECO:0000256" key="1">
    <source>
        <dbReference type="SAM" id="Phobius"/>
    </source>
</evidence>
<proteinExistence type="predicted"/>
<protein>
    <submittedName>
        <fullName evidence="2">K+-transporting ATPase KdpF subunit</fullName>
    </submittedName>
</protein>
<dbReference type="GO" id="GO:0005886">
    <property type="term" value="C:plasma membrane"/>
    <property type="evidence" value="ECO:0007669"/>
    <property type="project" value="InterPro"/>
</dbReference>
<comment type="caution">
    <text evidence="2">The sequence shown here is derived from an EMBL/GenBank/DDBJ whole genome shotgun (WGS) entry which is preliminary data.</text>
</comment>
<dbReference type="Proteomes" id="UP000540787">
    <property type="component" value="Unassembled WGS sequence"/>
</dbReference>
<organism evidence="2 3">
    <name type="scientific">Massilia aurea</name>
    <dbReference type="NCBI Taxonomy" id="373040"/>
    <lineage>
        <taxon>Bacteria</taxon>
        <taxon>Pseudomonadati</taxon>
        <taxon>Pseudomonadota</taxon>
        <taxon>Betaproteobacteria</taxon>
        <taxon>Burkholderiales</taxon>
        <taxon>Oxalobacteraceae</taxon>
        <taxon>Telluria group</taxon>
        <taxon>Massilia</taxon>
    </lineage>
</organism>
<dbReference type="AlphaFoldDB" id="A0A7W9U5L4"/>
<keyword evidence="3" id="KW-1185">Reference proteome</keyword>
<evidence type="ECO:0000313" key="3">
    <source>
        <dbReference type="Proteomes" id="UP000540787"/>
    </source>
</evidence>
<evidence type="ECO:0000313" key="2">
    <source>
        <dbReference type="EMBL" id="MBB6132056.1"/>
    </source>
</evidence>
<dbReference type="EMBL" id="JACHBX010000001">
    <property type="protein sequence ID" value="MBB6132056.1"/>
    <property type="molecule type" value="Genomic_DNA"/>
</dbReference>
<feature type="transmembrane region" description="Helical" evidence="1">
    <location>
        <begin position="6"/>
        <end position="24"/>
    </location>
</feature>
<gene>
    <name evidence="2" type="ORF">HD842_000167</name>
</gene>
<keyword evidence="1" id="KW-1133">Transmembrane helix</keyword>
<sequence length="29" mass="3115">MNLSYAIGGLAACALLVYLLIALFKPEDM</sequence>
<name>A0A7W9U5L4_9BURK</name>
<accession>A0A7W9U5L4</accession>
<dbReference type="InterPro" id="IPR011726">
    <property type="entry name" value="KdpF"/>
</dbReference>
<dbReference type="RefSeq" id="WP_183549701.1">
    <property type="nucleotide sequence ID" value="NZ_JACHBX010000001.1"/>
</dbReference>